<dbReference type="EMBL" id="LXWW01000460">
    <property type="protein sequence ID" value="OAO13110.1"/>
    <property type="molecule type" value="Genomic_DNA"/>
</dbReference>
<proteinExistence type="predicted"/>
<dbReference type="InterPro" id="IPR015919">
    <property type="entry name" value="Cadherin-like_sf"/>
</dbReference>
<evidence type="ECO:0000256" key="2">
    <source>
        <dbReference type="SAM" id="SignalP"/>
    </source>
</evidence>
<dbReference type="Pfam" id="PF05345">
    <property type="entry name" value="He_PIG"/>
    <property type="match status" value="1"/>
</dbReference>
<gene>
    <name evidence="3" type="ORF">AV274_5193</name>
</gene>
<keyword evidence="1" id="KW-1133">Transmembrane helix</keyword>
<dbReference type="Proteomes" id="UP000078348">
    <property type="component" value="Unassembled WGS sequence"/>
</dbReference>
<dbReference type="GO" id="GO:0016020">
    <property type="term" value="C:membrane"/>
    <property type="evidence" value="ECO:0007669"/>
    <property type="project" value="InterPro"/>
</dbReference>
<dbReference type="Gene3D" id="2.60.40.10">
    <property type="entry name" value="Immunoglobulins"/>
    <property type="match status" value="1"/>
</dbReference>
<dbReference type="GO" id="GO:0005509">
    <property type="term" value="F:calcium ion binding"/>
    <property type="evidence" value="ECO:0007669"/>
    <property type="project" value="InterPro"/>
</dbReference>
<comment type="caution">
    <text evidence="3">The sequence shown here is derived from an EMBL/GenBank/DDBJ whole genome shotgun (WGS) entry which is preliminary data.</text>
</comment>
<evidence type="ECO:0008006" key="5">
    <source>
        <dbReference type="Google" id="ProtNLM"/>
    </source>
</evidence>
<feature type="transmembrane region" description="Helical" evidence="1">
    <location>
        <begin position="169"/>
        <end position="191"/>
    </location>
</feature>
<keyword evidence="1" id="KW-0812">Transmembrane</keyword>
<feature type="signal peptide" evidence="2">
    <location>
        <begin position="1"/>
        <end position="16"/>
    </location>
</feature>
<dbReference type="AlphaFoldDB" id="A0A196S7U3"/>
<evidence type="ECO:0000256" key="1">
    <source>
        <dbReference type="SAM" id="Phobius"/>
    </source>
</evidence>
<dbReference type="InterPro" id="IPR013783">
    <property type="entry name" value="Ig-like_fold"/>
</dbReference>
<evidence type="ECO:0000313" key="3">
    <source>
        <dbReference type="EMBL" id="OAO13110.1"/>
    </source>
</evidence>
<keyword evidence="2" id="KW-0732">Signal</keyword>
<organism evidence="3 4">
    <name type="scientific">Blastocystis sp. subtype 1 (strain ATCC 50177 / NandII)</name>
    <dbReference type="NCBI Taxonomy" id="478820"/>
    <lineage>
        <taxon>Eukaryota</taxon>
        <taxon>Sar</taxon>
        <taxon>Stramenopiles</taxon>
        <taxon>Bigyra</taxon>
        <taxon>Opalozoa</taxon>
        <taxon>Opalinata</taxon>
        <taxon>Blastocystidae</taxon>
        <taxon>Blastocystis</taxon>
    </lineage>
</organism>
<reference evidence="3 4" key="1">
    <citation type="submission" date="2016-05" db="EMBL/GenBank/DDBJ databases">
        <title>Nuclear genome of Blastocystis sp. subtype 1 NandII.</title>
        <authorList>
            <person name="Gentekaki E."/>
            <person name="Curtis B."/>
            <person name="Stairs C."/>
            <person name="Eme L."/>
            <person name="Herman E."/>
            <person name="Klimes V."/>
            <person name="Arias M.C."/>
            <person name="Elias M."/>
            <person name="Hilliou F."/>
            <person name="Klute M."/>
            <person name="Malik S.-B."/>
            <person name="Pightling A."/>
            <person name="Rachubinski R."/>
            <person name="Salas D."/>
            <person name="Schlacht A."/>
            <person name="Suga H."/>
            <person name="Archibald J."/>
            <person name="Ball S.G."/>
            <person name="Clark G."/>
            <person name="Dacks J."/>
            <person name="Van Der Giezen M."/>
            <person name="Tsaousis A."/>
            <person name="Roger A."/>
        </authorList>
    </citation>
    <scope>NUCLEOTIDE SEQUENCE [LARGE SCALE GENOMIC DNA]</scope>
    <source>
        <strain evidence="4">ATCC 50177 / NandII</strain>
    </source>
</reference>
<accession>A0A196S7U3</accession>
<dbReference type="OrthoDB" id="10651075at2759"/>
<sequence>MRFSVLALCILAIVASQCSPTADVPVQGQENDIYEHPTKKCPDYTEGKVVYRCRSGQWNQITDRCKPLEPKDLSYASTDFELLINQPMVSVTPSVKGYQCKFLIKKPAGEITPPALPAGISLSSTDGTISGTPTELKEKFTYTIIARNDVGDAEAVISILVTSEKGNTVMWVIIIVLAVLILAVIGLCLFFRIRGTGRNTHKARALKATAASKTNRV</sequence>
<keyword evidence="4" id="KW-1185">Reference proteome</keyword>
<evidence type="ECO:0000313" key="4">
    <source>
        <dbReference type="Proteomes" id="UP000078348"/>
    </source>
</evidence>
<dbReference type="SUPFAM" id="SSF49313">
    <property type="entry name" value="Cadherin-like"/>
    <property type="match status" value="1"/>
</dbReference>
<feature type="chain" id="PRO_5008274442" description="Sushi domain-containing protein" evidence="2">
    <location>
        <begin position="17"/>
        <end position="217"/>
    </location>
</feature>
<protein>
    <recommendedName>
        <fullName evidence="5">Sushi domain-containing protein</fullName>
    </recommendedName>
</protein>
<name>A0A196S7U3_BLAHN</name>
<keyword evidence="1" id="KW-0472">Membrane</keyword>